<dbReference type="InterPro" id="IPR017937">
    <property type="entry name" value="Thioredoxin_CS"/>
</dbReference>
<dbReference type="PROSITE" id="PS00194">
    <property type="entry name" value="THIOREDOXIN_1"/>
    <property type="match status" value="1"/>
</dbReference>
<evidence type="ECO:0000256" key="2">
    <source>
        <dbReference type="ARBA" id="ARBA00022748"/>
    </source>
</evidence>
<reference evidence="6" key="1">
    <citation type="submission" date="2014-02" db="EMBL/GenBank/DDBJ databases">
        <title>Expanding our view of genomic diversity in Candidatus Accumulibacter clades.</title>
        <authorList>
            <person name="Skennerton C.T."/>
            <person name="Barr J.J."/>
            <person name="Slater F.R."/>
            <person name="Bond P.L."/>
            <person name="Tyson G.W."/>
        </authorList>
    </citation>
    <scope>NUCLEOTIDE SEQUENCE [LARGE SCALE GENOMIC DNA]</scope>
</reference>
<gene>
    <name evidence="6" type="primary">resA</name>
    <name evidence="6" type="ORF">AW11_00086</name>
</gene>
<dbReference type="eggNOG" id="COG0526">
    <property type="taxonomic scope" value="Bacteria"/>
</dbReference>
<evidence type="ECO:0000313" key="6">
    <source>
        <dbReference type="EMBL" id="EXI91275.1"/>
    </source>
</evidence>
<evidence type="ECO:0000256" key="1">
    <source>
        <dbReference type="ARBA" id="ARBA00004196"/>
    </source>
</evidence>
<dbReference type="InterPro" id="IPR050553">
    <property type="entry name" value="Thioredoxin_ResA/DsbE_sf"/>
</dbReference>
<dbReference type="Pfam" id="PF00578">
    <property type="entry name" value="AhpC-TSA"/>
    <property type="match status" value="1"/>
</dbReference>
<dbReference type="GO" id="GO:0030313">
    <property type="term" value="C:cell envelope"/>
    <property type="evidence" value="ECO:0007669"/>
    <property type="project" value="UniProtKB-SubCell"/>
</dbReference>
<dbReference type="SUPFAM" id="SSF52833">
    <property type="entry name" value="Thioredoxin-like"/>
    <property type="match status" value="1"/>
</dbReference>
<feature type="domain" description="Thioredoxin" evidence="5">
    <location>
        <begin position="38"/>
        <end position="182"/>
    </location>
</feature>
<dbReference type="GO" id="GO:0017004">
    <property type="term" value="P:cytochrome complex assembly"/>
    <property type="evidence" value="ECO:0007669"/>
    <property type="project" value="UniProtKB-KW"/>
</dbReference>
<dbReference type="CDD" id="cd02966">
    <property type="entry name" value="TlpA_like_family"/>
    <property type="match status" value="1"/>
</dbReference>
<dbReference type="GO" id="GO:0015036">
    <property type="term" value="F:disulfide oxidoreductase activity"/>
    <property type="evidence" value="ECO:0007669"/>
    <property type="project" value="UniProtKB-ARBA"/>
</dbReference>
<dbReference type="AlphaFoldDB" id="A0A011QQ79"/>
<dbReference type="InterPro" id="IPR013766">
    <property type="entry name" value="Thioredoxin_domain"/>
</dbReference>
<dbReference type="PATRIC" id="fig|1454004.3.peg.89"/>
<comment type="subcellular location">
    <subcellularLocation>
        <location evidence="1">Cell envelope</location>
    </subcellularLocation>
</comment>
<comment type="caution">
    <text evidence="6">The sequence shown here is derived from an EMBL/GenBank/DDBJ whole genome shotgun (WGS) entry which is preliminary data.</text>
</comment>
<dbReference type="EMBL" id="JEMY01000001">
    <property type="protein sequence ID" value="EXI91275.1"/>
    <property type="molecule type" value="Genomic_DNA"/>
</dbReference>
<keyword evidence="3" id="KW-1015">Disulfide bond</keyword>
<evidence type="ECO:0000313" key="7">
    <source>
        <dbReference type="Proteomes" id="UP000022141"/>
    </source>
</evidence>
<accession>A0A011QQ79</accession>
<dbReference type="Proteomes" id="UP000022141">
    <property type="component" value="Unassembled WGS sequence"/>
</dbReference>
<dbReference type="PROSITE" id="PS51352">
    <property type="entry name" value="THIOREDOXIN_2"/>
    <property type="match status" value="1"/>
</dbReference>
<keyword evidence="7" id="KW-1185">Reference proteome</keyword>
<evidence type="ECO:0000256" key="3">
    <source>
        <dbReference type="ARBA" id="ARBA00023157"/>
    </source>
</evidence>
<dbReference type="Gene3D" id="3.40.30.10">
    <property type="entry name" value="Glutaredoxin"/>
    <property type="match status" value="1"/>
</dbReference>
<dbReference type="GO" id="GO:0016209">
    <property type="term" value="F:antioxidant activity"/>
    <property type="evidence" value="ECO:0007669"/>
    <property type="project" value="InterPro"/>
</dbReference>
<dbReference type="PANTHER" id="PTHR42852">
    <property type="entry name" value="THIOL:DISULFIDE INTERCHANGE PROTEIN DSBE"/>
    <property type="match status" value="1"/>
</dbReference>
<organism evidence="6 7">
    <name type="scientific">Accumulibacter regalis</name>
    <dbReference type="NCBI Taxonomy" id="522306"/>
    <lineage>
        <taxon>Bacteria</taxon>
        <taxon>Pseudomonadati</taxon>
        <taxon>Pseudomonadota</taxon>
        <taxon>Betaproteobacteria</taxon>
        <taxon>Candidatus Accumulibacter</taxon>
    </lineage>
</organism>
<dbReference type="PANTHER" id="PTHR42852:SF6">
    <property type="entry name" value="THIOL:DISULFIDE INTERCHANGE PROTEIN DSBE"/>
    <property type="match status" value="1"/>
</dbReference>
<protein>
    <submittedName>
        <fullName evidence="6">Thiol-disulfide oxidoreductase ResA</fullName>
    </submittedName>
</protein>
<dbReference type="STRING" id="1454004.AW11_00086"/>
<name>A0A011QQ79_ACCRE</name>
<dbReference type="InterPro" id="IPR036249">
    <property type="entry name" value="Thioredoxin-like_sf"/>
</dbReference>
<dbReference type="InterPro" id="IPR000866">
    <property type="entry name" value="AhpC/TSA"/>
</dbReference>
<proteinExistence type="predicted"/>
<evidence type="ECO:0000259" key="5">
    <source>
        <dbReference type="PROSITE" id="PS51352"/>
    </source>
</evidence>
<sequence length="183" mass="19841">MSRGRGFLIGLLAAIIALLAAIYNATQHSSTVQRAFAAVPPDTVAHLFATTLDDENGLPQPLSQWRGKTLVVNFWATWCPPCREEMPAFSRLQRAYAANGVQFVGIALDSADSVRDFSERHPVAYPLLMGGAKGVELAGQFGNSSLSLPYTIVLDQDGAGRLLRLGPLAENELDDFLRKLTAR</sequence>
<keyword evidence="2" id="KW-0201">Cytochrome c-type biogenesis</keyword>
<keyword evidence="4" id="KW-0676">Redox-active center</keyword>
<evidence type="ECO:0000256" key="4">
    <source>
        <dbReference type="ARBA" id="ARBA00023284"/>
    </source>
</evidence>